<evidence type="ECO:0000256" key="4">
    <source>
        <dbReference type="ARBA" id="ARBA00023163"/>
    </source>
</evidence>
<dbReference type="InterPro" id="IPR023780">
    <property type="entry name" value="Chromo_domain"/>
</dbReference>
<proteinExistence type="predicted"/>
<evidence type="ECO:0000313" key="7">
    <source>
        <dbReference type="EMBL" id="KAA0705992.1"/>
    </source>
</evidence>
<dbReference type="InterPro" id="IPR016197">
    <property type="entry name" value="Chromo-like_dom_sf"/>
</dbReference>
<accession>A0A5A9N7T0</accession>
<dbReference type="PROSITE" id="PS50013">
    <property type="entry name" value="CHROMO_2"/>
    <property type="match status" value="1"/>
</dbReference>
<keyword evidence="4" id="KW-0804">Transcription</keyword>
<dbReference type="PRINTS" id="PR00504">
    <property type="entry name" value="CHROMODOMAIN"/>
</dbReference>
<evidence type="ECO:0000313" key="8">
    <source>
        <dbReference type="Proteomes" id="UP000324632"/>
    </source>
</evidence>
<dbReference type="FunFam" id="2.40.50.40:FF:000006">
    <property type="entry name" value="Chromobox protein homolog 7"/>
    <property type="match status" value="1"/>
</dbReference>
<evidence type="ECO:0000256" key="3">
    <source>
        <dbReference type="ARBA" id="ARBA00023015"/>
    </source>
</evidence>
<dbReference type="OrthoDB" id="1918685at2759"/>
<dbReference type="InterPro" id="IPR000953">
    <property type="entry name" value="Chromo/chromo_shadow_dom"/>
</dbReference>
<dbReference type="PANTHER" id="PTHR47277">
    <property type="entry name" value="CHROMOBOX PROTEIN HOMOLOG 7"/>
    <property type="match status" value="1"/>
</dbReference>
<dbReference type="PROSITE" id="PS00598">
    <property type="entry name" value="CHROMO_1"/>
    <property type="match status" value="1"/>
</dbReference>
<keyword evidence="5" id="KW-0539">Nucleus</keyword>
<dbReference type="SMART" id="SM00298">
    <property type="entry name" value="CHROMO"/>
    <property type="match status" value="1"/>
</dbReference>
<keyword evidence="3" id="KW-0805">Transcription regulation</keyword>
<dbReference type="GO" id="GO:0035102">
    <property type="term" value="C:PRC1 complex"/>
    <property type="evidence" value="ECO:0007669"/>
    <property type="project" value="InterPro"/>
</dbReference>
<dbReference type="Pfam" id="PF00385">
    <property type="entry name" value="Chromo"/>
    <property type="match status" value="1"/>
</dbReference>
<dbReference type="PANTHER" id="PTHR47277:SF1">
    <property type="entry name" value="CHROMOBOX PROTEIN HOMOLOG 7"/>
    <property type="match status" value="1"/>
</dbReference>
<protein>
    <submittedName>
        <fullName evidence="7">Chromobox protein-like protein 7</fullName>
    </submittedName>
</protein>
<evidence type="ECO:0000256" key="2">
    <source>
        <dbReference type="ARBA" id="ARBA00022491"/>
    </source>
</evidence>
<keyword evidence="8" id="KW-1185">Reference proteome</keyword>
<evidence type="ECO:0000256" key="5">
    <source>
        <dbReference type="ARBA" id="ARBA00023242"/>
    </source>
</evidence>
<organism evidence="7 8">
    <name type="scientific">Triplophysa tibetana</name>
    <dbReference type="NCBI Taxonomy" id="1572043"/>
    <lineage>
        <taxon>Eukaryota</taxon>
        <taxon>Metazoa</taxon>
        <taxon>Chordata</taxon>
        <taxon>Craniata</taxon>
        <taxon>Vertebrata</taxon>
        <taxon>Euteleostomi</taxon>
        <taxon>Actinopterygii</taxon>
        <taxon>Neopterygii</taxon>
        <taxon>Teleostei</taxon>
        <taxon>Ostariophysi</taxon>
        <taxon>Cypriniformes</taxon>
        <taxon>Nemacheilidae</taxon>
        <taxon>Triplophysa</taxon>
    </lineage>
</organism>
<dbReference type="Proteomes" id="UP000324632">
    <property type="component" value="Chromosome 21"/>
</dbReference>
<dbReference type="SUPFAM" id="SSF54160">
    <property type="entry name" value="Chromo domain-like"/>
    <property type="match status" value="1"/>
</dbReference>
<dbReference type="GO" id="GO:0000122">
    <property type="term" value="P:negative regulation of transcription by RNA polymerase II"/>
    <property type="evidence" value="ECO:0007669"/>
    <property type="project" value="TreeGrafter"/>
</dbReference>
<reference evidence="7 8" key="1">
    <citation type="journal article" date="2019" name="Mol. Ecol. Resour.">
        <title>Chromosome-level genome assembly of Triplophysa tibetana, a fish adapted to the harsh high-altitude environment of the Tibetan Plateau.</title>
        <authorList>
            <person name="Yang X."/>
            <person name="Liu H."/>
            <person name="Ma Z."/>
            <person name="Zou Y."/>
            <person name="Zou M."/>
            <person name="Mao Y."/>
            <person name="Li X."/>
            <person name="Wang H."/>
            <person name="Chen T."/>
            <person name="Wang W."/>
            <person name="Yang R."/>
        </authorList>
    </citation>
    <scope>NUCLEOTIDE SEQUENCE [LARGE SCALE GENOMIC DNA]</scope>
    <source>
        <strain evidence="7">TTIB1903HZAU</strain>
        <tissue evidence="7">Muscle</tissue>
    </source>
</reference>
<sequence>MELIAIGEQVFAVESITKKRIRKGNVEYLLKWQGWSPKYSTWEPEENILDPRLVLAYEEKEEKERAMAYKRKGLRPRRIVLRNIYPMDLRSAHKVLLKPAPRIRLSLSRSLDIDQIGRRCREGYRRIEKRRTRIMDDVKPFQQLTRSPIFSKDFKVKEWVRVEEIELKKQRMTINDENTDMNQDIPNGHELSEGYNSSIEQEPIIIVRKTENCQSSLEHIEKPFEDTCLMTGPVLGATDGLENRTITETQLTVPVTNTAGGGDSERVAQDATNTDQSLQNSTNLETKVEGVPDKIQNRPSVIEVHMSSKQEIITETGQSDTPEVEDKKEMDVEVTEECKTTLQVPTDQSQASSTIAVHTGKVIVTKVTLNSLTVTFKEAMTAEGFFSDCALEL</sequence>
<name>A0A5A9N7T0_9TELE</name>
<dbReference type="InterPro" id="IPR043000">
    <property type="entry name" value="CBX7"/>
</dbReference>
<comment type="subcellular location">
    <subcellularLocation>
        <location evidence="1">Nucleus</location>
    </subcellularLocation>
</comment>
<feature type="domain" description="Chromo" evidence="6">
    <location>
        <begin position="11"/>
        <end position="69"/>
    </location>
</feature>
<evidence type="ECO:0000259" key="6">
    <source>
        <dbReference type="PROSITE" id="PS50013"/>
    </source>
</evidence>
<dbReference type="InterPro" id="IPR033773">
    <property type="entry name" value="CBX7_C"/>
</dbReference>
<dbReference type="InterPro" id="IPR023779">
    <property type="entry name" value="Chromodomain_CS"/>
</dbReference>
<dbReference type="InterPro" id="IPR017984">
    <property type="entry name" value="Chromo_dom_subgr"/>
</dbReference>
<keyword evidence="2" id="KW-0678">Repressor</keyword>
<evidence type="ECO:0000256" key="1">
    <source>
        <dbReference type="ARBA" id="ARBA00004123"/>
    </source>
</evidence>
<dbReference type="Pfam" id="PF17218">
    <property type="entry name" value="CBX7_C"/>
    <property type="match status" value="1"/>
</dbReference>
<dbReference type="EMBL" id="SOYY01000021">
    <property type="protein sequence ID" value="KAA0705992.1"/>
    <property type="molecule type" value="Genomic_DNA"/>
</dbReference>
<dbReference type="CDD" id="cd18646">
    <property type="entry name" value="CD_Cbx7"/>
    <property type="match status" value="1"/>
</dbReference>
<dbReference type="AlphaFoldDB" id="A0A5A9N7T0"/>
<gene>
    <name evidence="7" type="ORF">E1301_Tti004755</name>
</gene>
<dbReference type="Gene3D" id="2.40.50.40">
    <property type="match status" value="1"/>
</dbReference>
<comment type="caution">
    <text evidence="7">The sequence shown here is derived from an EMBL/GenBank/DDBJ whole genome shotgun (WGS) entry which is preliminary data.</text>
</comment>